<accession>A0A3B5LF50</accession>
<evidence type="ECO:0000259" key="3">
    <source>
        <dbReference type="PROSITE" id="PS00036"/>
    </source>
</evidence>
<name>A0A3B5LF50_9TELE</name>
<dbReference type="Proteomes" id="UP000261380">
    <property type="component" value="Unplaced"/>
</dbReference>
<dbReference type="Gene3D" id="1.20.5.170">
    <property type="match status" value="1"/>
</dbReference>
<evidence type="ECO:0000313" key="5">
    <source>
        <dbReference type="Proteomes" id="UP000261380"/>
    </source>
</evidence>
<evidence type="ECO:0000313" key="4">
    <source>
        <dbReference type="Ensembl" id="ENSXCOP00000008316.1"/>
    </source>
</evidence>
<reference evidence="4" key="2">
    <citation type="submission" date="2025-09" db="UniProtKB">
        <authorList>
            <consortium name="Ensembl"/>
        </authorList>
    </citation>
    <scope>IDENTIFICATION</scope>
</reference>
<feature type="compositionally biased region" description="Basic and acidic residues" evidence="1">
    <location>
        <begin position="40"/>
        <end position="63"/>
    </location>
</feature>
<sequence>LFEYVINSAGLQLNLLLLLLQEREGEGNRPRPRVTKRREKNRDAARKSRRKQTERADELHEVRNNPSLKTGENLCLFLVMLPAFFNFRQSVAFRVTLTSDSVTVRE</sequence>
<dbReference type="Ensembl" id="ENSXCOT00000008421.1">
    <property type="protein sequence ID" value="ENSXCOP00000008316.1"/>
    <property type="gene ID" value="ENSXCOG00000006378.1"/>
</dbReference>
<evidence type="ECO:0000256" key="2">
    <source>
        <dbReference type="SAM" id="SignalP"/>
    </source>
</evidence>
<feature type="chain" id="PRO_5017485205" description="BZIP domain-containing protein" evidence="2">
    <location>
        <begin position="28"/>
        <end position="106"/>
    </location>
</feature>
<dbReference type="SUPFAM" id="SSF57959">
    <property type="entry name" value="Leucine zipper domain"/>
    <property type="match status" value="1"/>
</dbReference>
<dbReference type="InterPro" id="IPR046347">
    <property type="entry name" value="bZIP_sf"/>
</dbReference>
<feature type="signal peptide" evidence="2">
    <location>
        <begin position="1"/>
        <end position="27"/>
    </location>
</feature>
<dbReference type="GeneTree" id="ENSGT01110000271534"/>
<keyword evidence="2" id="KW-0732">Signal</keyword>
<feature type="region of interest" description="Disordered" evidence="1">
    <location>
        <begin position="25"/>
        <end position="66"/>
    </location>
</feature>
<dbReference type="STRING" id="32473.ENSXCOP00000008316"/>
<proteinExistence type="predicted"/>
<protein>
    <recommendedName>
        <fullName evidence="3">BZIP domain-containing protein</fullName>
    </recommendedName>
</protein>
<dbReference type="InterPro" id="IPR004827">
    <property type="entry name" value="bZIP"/>
</dbReference>
<reference evidence="4" key="1">
    <citation type="submission" date="2025-08" db="UniProtKB">
        <authorList>
            <consortium name="Ensembl"/>
        </authorList>
    </citation>
    <scope>IDENTIFICATION</scope>
</reference>
<feature type="compositionally biased region" description="Basic residues" evidence="1">
    <location>
        <begin position="30"/>
        <end position="39"/>
    </location>
</feature>
<dbReference type="AlphaFoldDB" id="A0A3B5LF50"/>
<evidence type="ECO:0000256" key="1">
    <source>
        <dbReference type="SAM" id="MobiDB-lite"/>
    </source>
</evidence>
<keyword evidence="5" id="KW-1185">Reference proteome</keyword>
<feature type="domain" description="BZIP" evidence="3">
    <location>
        <begin position="36"/>
        <end position="51"/>
    </location>
</feature>
<organism evidence="4 5">
    <name type="scientific">Xiphophorus couchianus</name>
    <name type="common">Monterrey platyfish</name>
    <dbReference type="NCBI Taxonomy" id="32473"/>
    <lineage>
        <taxon>Eukaryota</taxon>
        <taxon>Metazoa</taxon>
        <taxon>Chordata</taxon>
        <taxon>Craniata</taxon>
        <taxon>Vertebrata</taxon>
        <taxon>Euteleostomi</taxon>
        <taxon>Actinopterygii</taxon>
        <taxon>Neopterygii</taxon>
        <taxon>Teleostei</taxon>
        <taxon>Neoteleostei</taxon>
        <taxon>Acanthomorphata</taxon>
        <taxon>Ovalentaria</taxon>
        <taxon>Atherinomorphae</taxon>
        <taxon>Cyprinodontiformes</taxon>
        <taxon>Poeciliidae</taxon>
        <taxon>Poeciliinae</taxon>
        <taxon>Xiphophorus</taxon>
    </lineage>
</organism>
<dbReference type="GO" id="GO:0003700">
    <property type="term" value="F:DNA-binding transcription factor activity"/>
    <property type="evidence" value="ECO:0007669"/>
    <property type="project" value="InterPro"/>
</dbReference>
<dbReference type="PROSITE" id="PS00036">
    <property type="entry name" value="BZIP_BASIC"/>
    <property type="match status" value="1"/>
</dbReference>